<organism evidence="5 6">
    <name type="scientific">Orchesella dallaii</name>
    <dbReference type="NCBI Taxonomy" id="48710"/>
    <lineage>
        <taxon>Eukaryota</taxon>
        <taxon>Metazoa</taxon>
        <taxon>Ecdysozoa</taxon>
        <taxon>Arthropoda</taxon>
        <taxon>Hexapoda</taxon>
        <taxon>Collembola</taxon>
        <taxon>Entomobryomorpha</taxon>
        <taxon>Entomobryoidea</taxon>
        <taxon>Orchesellidae</taxon>
        <taxon>Orchesellinae</taxon>
        <taxon>Orchesella</taxon>
    </lineage>
</organism>
<dbReference type="InterPro" id="IPR000653">
    <property type="entry name" value="DegT/StrS_aminotransferase"/>
</dbReference>
<dbReference type="PANTHER" id="PTHR30244">
    <property type="entry name" value="TRANSAMINASE"/>
    <property type="match status" value="1"/>
</dbReference>
<name>A0ABP1QYM1_9HEXA</name>
<dbReference type="EMBL" id="CAXLJM020000049">
    <property type="protein sequence ID" value="CAL8113046.1"/>
    <property type="molecule type" value="Genomic_DNA"/>
</dbReference>
<dbReference type="InterPro" id="IPR015422">
    <property type="entry name" value="PyrdxlP-dep_Trfase_small"/>
</dbReference>
<dbReference type="SUPFAM" id="SSF53448">
    <property type="entry name" value="Nucleotide-diphospho-sugar transferases"/>
    <property type="match status" value="1"/>
</dbReference>
<keyword evidence="2" id="KW-0378">Hydrolase</keyword>
<comment type="caution">
    <text evidence="5">The sequence shown here is derived from an EMBL/GenBank/DDBJ whole genome shotgun (WGS) entry which is preliminary data.</text>
</comment>
<dbReference type="Proteomes" id="UP001642540">
    <property type="component" value="Unassembled WGS sequence"/>
</dbReference>
<evidence type="ECO:0000256" key="1">
    <source>
        <dbReference type="ARBA" id="ARBA00005641"/>
    </source>
</evidence>
<dbReference type="Pfam" id="PF00150">
    <property type="entry name" value="Cellulase"/>
    <property type="match status" value="1"/>
</dbReference>
<keyword evidence="3" id="KW-0326">Glycosidase</keyword>
<dbReference type="Gene3D" id="3.40.50.150">
    <property type="entry name" value="Vaccinia Virus protein VP39"/>
    <property type="match status" value="1"/>
</dbReference>
<feature type="domain" description="Glycoside hydrolase family 5" evidence="4">
    <location>
        <begin position="1600"/>
        <end position="1844"/>
    </location>
</feature>
<evidence type="ECO:0000313" key="5">
    <source>
        <dbReference type="EMBL" id="CAL8113046.1"/>
    </source>
</evidence>
<dbReference type="SUPFAM" id="SSF53383">
    <property type="entry name" value="PLP-dependent transferases"/>
    <property type="match status" value="1"/>
</dbReference>
<evidence type="ECO:0000256" key="2">
    <source>
        <dbReference type="ARBA" id="ARBA00022801"/>
    </source>
</evidence>
<dbReference type="Gene3D" id="3.90.550.10">
    <property type="entry name" value="Spore Coat Polysaccharide Biosynthesis Protein SpsA, Chain A"/>
    <property type="match status" value="1"/>
</dbReference>
<comment type="similarity">
    <text evidence="1">Belongs to the glycosyl hydrolase 5 (cellulase A) family.</text>
</comment>
<dbReference type="InterPro" id="IPR029063">
    <property type="entry name" value="SAM-dependent_MTases_sf"/>
</dbReference>
<dbReference type="SUPFAM" id="SSF51445">
    <property type="entry name" value="(Trans)glycosidases"/>
    <property type="match status" value="1"/>
</dbReference>
<dbReference type="InterPro" id="IPR027417">
    <property type="entry name" value="P-loop_NTPase"/>
</dbReference>
<evidence type="ECO:0000259" key="4">
    <source>
        <dbReference type="Pfam" id="PF00150"/>
    </source>
</evidence>
<gene>
    <name evidence="5" type="ORF">ODALV1_LOCUS15893</name>
</gene>
<dbReference type="SUPFAM" id="SSF53335">
    <property type="entry name" value="S-adenosyl-L-methionine-dependent methyltransferases"/>
    <property type="match status" value="1"/>
</dbReference>
<dbReference type="Gene3D" id="3.20.20.80">
    <property type="entry name" value="Glycosidases"/>
    <property type="match status" value="1"/>
</dbReference>
<dbReference type="InterPro" id="IPR015421">
    <property type="entry name" value="PyrdxlP-dep_Trfase_major"/>
</dbReference>
<dbReference type="Gene3D" id="3.40.50.300">
    <property type="entry name" value="P-loop containing nucleotide triphosphate hydrolases"/>
    <property type="match status" value="1"/>
</dbReference>
<evidence type="ECO:0000256" key="3">
    <source>
        <dbReference type="ARBA" id="ARBA00023295"/>
    </source>
</evidence>
<dbReference type="InterPro" id="IPR015424">
    <property type="entry name" value="PyrdxlP-dep_Trfase"/>
</dbReference>
<dbReference type="InterPro" id="IPR017853">
    <property type="entry name" value="GH"/>
</dbReference>
<dbReference type="Gene3D" id="3.90.1150.10">
    <property type="entry name" value="Aspartate Aminotransferase, domain 1"/>
    <property type="match status" value="1"/>
</dbReference>
<evidence type="ECO:0000313" key="6">
    <source>
        <dbReference type="Proteomes" id="UP001642540"/>
    </source>
</evidence>
<keyword evidence="6" id="KW-1185">Reference proteome</keyword>
<dbReference type="Gene3D" id="3.40.640.10">
    <property type="entry name" value="Type I PLP-dependent aspartate aminotransferase-like (Major domain)"/>
    <property type="match status" value="1"/>
</dbReference>
<dbReference type="Pfam" id="PF01041">
    <property type="entry name" value="DegT_DnrJ_EryC1"/>
    <property type="match status" value="1"/>
</dbReference>
<dbReference type="SUPFAM" id="SSF52540">
    <property type="entry name" value="P-loop containing nucleoside triphosphate hydrolases"/>
    <property type="match status" value="1"/>
</dbReference>
<protein>
    <recommendedName>
        <fullName evidence="4">Glycoside hydrolase family 5 domain-containing protein</fullName>
    </recommendedName>
</protein>
<dbReference type="InterPro" id="IPR001547">
    <property type="entry name" value="Glyco_hydro_5"/>
</dbReference>
<sequence>MPRIHLLSNPRSGSCFLQELLNCHPEIEIAEELLNDEYGVLENPLQSIDQTLAALPSTFVGFKVFPEQVYAHNLHLGDLLQATGTTHVIVLWREGILEALVSRRIAEITGQWYATWKNGTTQKIAIDPKDLKSYITQMNSEWEKIGAQWPVDVRPIFVKFEDLLTQPVVEVKRVLAEMSCPSDHVTFTTPSERQNPGKIHDKVINYLDLPPEHRDAKLNVEKILRDKINTSLQIAPELLQYAPDREPSMPAVGWRYRVAEPYLPAVSKQYAMDAIQSGSISSAGYWPRELAKRLRALFHCPVAQPCSNGFTALLLALQASNIGEGDEVIVPTMTMIAVSNAVHYLRATSVFADNAIHDYNPHWKDYLKVATEKTKAIIVTHTYGVPVPDIEEISKECKSRGWVLIEDISECVGVTCITSDGEENLLGTFGDYAIASLYANKIIHGGDGGFVIAKEAKIGKRLGSIVNHGFTPSYHFVHFEAAPNAKINGLGAAIACGCLDELETVMKHRALLSQWYRTKLECLPVKLMPICGPNDTPWVFGVQCVSKTERTNLRAFMAKQRIETRDFFFNLHLQPAYQIGSKPPSLQNAEILGSTGFYLPTHSNLNEVDVEYICSSLKSYFSESSKDQIQLPVPTVRRLKSAIQIQPNGFAIEVRKYRESGELLGITNRGHTYIEAVQLGWEAEQNLMHELFDRVTLTNKGMREVLAIAEAEEDPLAESMRTYFCSFIDYYESQIPIEQPSRRPWLNVNLNDVMFSYSKTIPTTTDPETLQILVYLLQQHKPQTIWEIGSWMGHATALMSEVCNALGHRYRIFACDAYRWQSWMINFLESFDITQDGKSFLNVFKENIKPYAENVEAVLWPYDISKLPQTLENQRPQFVFLDITQESEDIEYIWALIKQNLIPNETIILFNGLLHSSIPFFTKHSNELVAIAKPHTIAKVFRYVSPDRSESPALETYEDVENFMRKVIPIKRNLRFHTSPGWDHHHRNLFCKSIDVLKQKLHSDESPIVFVPAVEETMCDEPEIFYENQWIGIIHSVADHPELFYTPDLKRLCTRPRYLAALKNCRGLFTLTSFQAEYLKSHLPKNFTFPIQRLLYPTETIQDFGSSLVPALILEGKSIQLLHIGIFARDFNFFFNVDVPSNFTKVLVAGDTESAEVAKSAPQNVSVAARLSAEEYEKKLKQSVIFLTLKYEGAANTLILECIGRSVPILAPAISSCTEYLGEEYPLLYDPAAPKLHQLLTLEKIEEAITHLQKMDKSKFTETKFLQDAEKGAVMLSIPPCTIIVPDNQMETIEAVRRQFPKYDVTLCICSYKRTHHLSKLLESLWENQDFEGTYQIVIWNNNDCRSGIVRECTKKYIETSSNKRSLELISSTENYYCSIRFAMPALMKSDCLLICDDDIIPGRNFISFFHSAHRKNPKDVLCVRGHVFSPHQLQVHDPTNVWMDYDNLRFKDDDELEQLIHFVHADACLIPKKALQEISSEAMPDPSFTLVDDYWMSFILNYKFGRQLRKLSVKGLPTNPILRTDDSDKPGLALHTRPEVQDARIRLYVHHMLQGWPNWTPECANMSESPKEYELIKQKKQDFWNLPPQIGFNVSSTIDKEGIKDLIKLGTKCVRIGAVGVGEHTIFELSGFLTEPETELEKLSRAVEELGNVGINVIITLERRLVSPQTWQLIARKFATYGNVVGYDLINEPFTEHENDLHWMEVANDVGDDDLPKIVDMYKDIINSIREVDAITTIVLEPTFWGRLDGLFKFPVESIMQLDSNVVFSFHFYEPMMLTSRCRNKGRYTFPCSVPWYENVDYSEESLWDDDAILTKMQKAKLWAEEKGVRIFLGEFGISRDIGGAPSYLRAVMKACKTLGLTGIAYSFRDVEWESMNYEFGTDFENCFLNIPIESNPLMAAIAEGIANMP</sequence>
<reference evidence="5 6" key="1">
    <citation type="submission" date="2024-08" db="EMBL/GenBank/DDBJ databases">
        <authorList>
            <person name="Cucini C."/>
            <person name="Frati F."/>
        </authorList>
    </citation>
    <scope>NUCLEOTIDE SEQUENCE [LARGE SCALE GENOMIC DNA]</scope>
</reference>
<dbReference type="PANTHER" id="PTHR30244:SF34">
    <property type="entry name" value="DTDP-4-AMINO-4,6-DIDEOXYGALACTOSE TRANSAMINASE"/>
    <property type="match status" value="1"/>
</dbReference>
<proteinExistence type="inferred from homology"/>
<dbReference type="InterPro" id="IPR029044">
    <property type="entry name" value="Nucleotide-diphossugar_trans"/>
</dbReference>
<accession>A0ABP1QYM1</accession>